<dbReference type="PROSITE" id="PS51257">
    <property type="entry name" value="PROKAR_LIPOPROTEIN"/>
    <property type="match status" value="1"/>
</dbReference>
<dbReference type="AlphaFoldDB" id="A0AAJ1SY07"/>
<proteinExistence type="predicted"/>
<accession>A0AAJ1SY07</accession>
<gene>
    <name evidence="3" type="ORF">J2S13_001237</name>
</gene>
<feature type="compositionally biased region" description="Basic and acidic residues" evidence="1">
    <location>
        <begin position="81"/>
        <end position="92"/>
    </location>
</feature>
<keyword evidence="4" id="KW-1185">Reference proteome</keyword>
<dbReference type="Proteomes" id="UP001237207">
    <property type="component" value="Unassembled WGS sequence"/>
</dbReference>
<comment type="caution">
    <text evidence="3">The sequence shown here is derived from an EMBL/GenBank/DDBJ whole genome shotgun (WGS) entry which is preliminary data.</text>
</comment>
<evidence type="ECO:0000313" key="3">
    <source>
        <dbReference type="EMBL" id="MDQ0214840.1"/>
    </source>
</evidence>
<feature type="compositionally biased region" description="Polar residues" evidence="1">
    <location>
        <begin position="41"/>
        <end position="50"/>
    </location>
</feature>
<dbReference type="RefSeq" id="WP_307256831.1">
    <property type="nucleotide sequence ID" value="NZ_JAUSUC010000011.1"/>
</dbReference>
<feature type="region of interest" description="Disordered" evidence="1">
    <location>
        <begin position="27"/>
        <end position="92"/>
    </location>
</feature>
<evidence type="ECO:0000256" key="1">
    <source>
        <dbReference type="SAM" id="MobiDB-lite"/>
    </source>
</evidence>
<evidence type="ECO:0000256" key="2">
    <source>
        <dbReference type="SAM" id="SignalP"/>
    </source>
</evidence>
<protein>
    <recommendedName>
        <fullName evidence="5">Lipoprotein</fullName>
    </recommendedName>
</protein>
<evidence type="ECO:0000313" key="4">
    <source>
        <dbReference type="Proteomes" id="UP001237207"/>
    </source>
</evidence>
<name>A0AAJ1SY07_9BACI</name>
<organism evidence="3 4">
    <name type="scientific">Oikeobacillus pervagus</name>
    <dbReference type="NCBI Taxonomy" id="1325931"/>
    <lineage>
        <taxon>Bacteria</taxon>
        <taxon>Bacillati</taxon>
        <taxon>Bacillota</taxon>
        <taxon>Bacilli</taxon>
        <taxon>Bacillales</taxon>
        <taxon>Bacillaceae</taxon>
        <taxon>Oikeobacillus</taxon>
    </lineage>
</organism>
<feature type="chain" id="PRO_5042540110" description="Lipoprotein" evidence="2">
    <location>
        <begin position="21"/>
        <end position="247"/>
    </location>
</feature>
<evidence type="ECO:0008006" key="5">
    <source>
        <dbReference type="Google" id="ProtNLM"/>
    </source>
</evidence>
<keyword evidence="2" id="KW-0732">Signal</keyword>
<sequence length="247" mass="27799">MKKWQIILLSGAIISALGLAACGNSEKTNQNKVEKSENDASQRANDNQKVNEADGETTDPDTPVSEEVTDSEQSENPGETNEEKKDSPKDEQTIRQLEQNLNYTVNDEEKQDTAFLSESDNQKFSMYVLPKYELTAEEPNKDIVFLKDNDRLFMRIELIGKDHDWQQVVQTSKEQLAAVNQKIETVQAPTEGWLKDAEIYNAKNTEDSVSAYLIPSDKTALKITVFDDINGSQLDAFLKMAETIQAK</sequence>
<dbReference type="EMBL" id="JAUSUC010000011">
    <property type="protein sequence ID" value="MDQ0214840.1"/>
    <property type="molecule type" value="Genomic_DNA"/>
</dbReference>
<feature type="signal peptide" evidence="2">
    <location>
        <begin position="1"/>
        <end position="20"/>
    </location>
</feature>
<reference evidence="3" key="1">
    <citation type="submission" date="2023-07" db="EMBL/GenBank/DDBJ databases">
        <title>Genomic Encyclopedia of Type Strains, Phase IV (KMG-IV): sequencing the most valuable type-strain genomes for metagenomic binning, comparative biology and taxonomic classification.</title>
        <authorList>
            <person name="Goeker M."/>
        </authorList>
    </citation>
    <scope>NUCLEOTIDE SEQUENCE</scope>
    <source>
        <strain evidence="3">DSM 23947</strain>
    </source>
</reference>